<dbReference type="Proteomes" id="UP000887565">
    <property type="component" value="Unplaced"/>
</dbReference>
<accession>A0A915IWX1</accession>
<dbReference type="AlphaFoldDB" id="A0A915IWX1"/>
<name>A0A915IWX1_ROMCU</name>
<evidence type="ECO:0000313" key="2">
    <source>
        <dbReference type="WBParaSite" id="nRc.2.0.1.t18584-RA"/>
    </source>
</evidence>
<sequence>MKPALYFQIIEEGKKSDNCCRFHMWFGRKHQKYEMMITQLLLALSEFQFHVRAMNINNAPGSAEFSLKGAKWLLRSDIRSSFSFFMAPLRNEVHLRQLSRQGFRDFNVRRRHMERKLPPL</sequence>
<reference evidence="2" key="1">
    <citation type="submission" date="2022-11" db="UniProtKB">
        <authorList>
            <consortium name="WormBaseParasite"/>
        </authorList>
    </citation>
    <scope>IDENTIFICATION</scope>
</reference>
<dbReference type="WBParaSite" id="nRc.2.0.1.t18584-RA">
    <property type="protein sequence ID" value="nRc.2.0.1.t18584-RA"/>
    <property type="gene ID" value="nRc.2.0.1.g18584"/>
</dbReference>
<keyword evidence="1" id="KW-1185">Reference proteome</keyword>
<protein>
    <submittedName>
        <fullName evidence="2">Uncharacterized protein</fullName>
    </submittedName>
</protein>
<evidence type="ECO:0000313" key="1">
    <source>
        <dbReference type="Proteomes" id="UP000887565"/>
    </source>
</evidence>
<organism evidence="1 2">
    <name type="scientific">Romanomermis culicivorax</name>
    <name type="common">Nematode worm</name>
    <dbReference type="NCBI Taxonomy" id="13658"/>
    <lineage>
        <taxon>Eukaryota</taxon>
        <taxon>Metazoa</taxon>
        <taxon>Ecdysozoa</taxon>
        <taxon>Nematoda</taxon>
        <taxon>Enoplea</taxon>
        <taxon>Dorylaimia</taxon>
        <taxon>Mermithida</taxon>
        <taxon>Mermithoidea</taxon>
        <taxon>Mermithidae</taxon>
        <taxon>Romanomermis</taxon>
    </lineage>
</organism>
<proteinExistence type="predicted"/>